<keyword evidence="3" id="KW-1185">Reference proteome</keyword>
<feature type="compositionally biased region" description="Basic and acidic residues" evidence="1">
    <location>
        <begin position="678"/>
        <end position="688"/>
    </location>
</feature>
<dbReference type="GO" id="GO:0042393">
    <property type="term" value="F:histone binding"/>
    <property type="evidence" value="ECO:0007669"/>
    <property type="project" value="InterPro"/>
</dbReference>
<feature type="compositionally biased region" description="Polar residues" evidence="1">
    <location>
        <begin position="313"/>
        <end position="323"/>
    </location>
</feature>
<protein>
    <submittedName>
        <fullName evidence="2">Uncharacterized protein</fullName>
    </submittedName>
</protein>
<feature type="compositionally biased region" description="Polar residues" evidence="1">
    <location>
        <begin position="617"/>
        <end position="640"/>
    </location>
</feature>
<feature type="compositionally biased region" description="Low complexity" evidence="1">
    <location>
        <begin position="461"/>
        <end position="473"/>
    </location>
</feature>
<name>A0AAV5ALU5_9AGAM</name>
<evidence type="ECO:0000313" key="2">
    <source>
        <dbReference type="EMBL" id="GJJ15584.1"/>
    </source>
</evidence>
<feature type="region of interest" description="Disordered" evidence="1">
    <location>
        <begin position="410"/>
        <end position="438"/>
    </location>
</feature>
<dbReference type="EMBL" id="BPWL01000011">
    <property type="protein sequence ID" value="GJJ15584.1"/>
    <property type="molecule type" value="Genomic_DNA"/>
</dbReference>
<dbReference type="Proteomes" id="UP001050691">
    <property type="component" value="Unassembled WGS sequence"/>
</dbReference>
<sequence length="688" mass="75691">MATSNLSSASPTPPLSSSSSSSFWKRSDSPLSSKRRKINNHPTTSRFTPSSTPDPQLDSARREASHRILSFWSSLEQKYACPLDEDDIVDLRTVSVVKDRGVLNSTERSFEFGCFAEDYAKTDGTENEGIEQEEEDELGGWGSDLELDQQFSKVCVPVRMRLDPADADDLKEFLAAEEARRKARNAQLLEDDNDEDDGWEEAEVLGDIEGPEDSSAISNEDEPLLDPNVRAESSVMISSDESEDELAGYDATVGEGAILWEVARPPVKHPQTTASKFVPPESTPPKTFVLSPQLRTPSRSQCLRPHDMPALSSQQTSTFQSHLLKTPKNPTKPAPSVSLTTLTPLTQRLSLNGNETRAASVSPTKRFIPEVVLPKLGTPMVQLVKSRQTVRKPPAANILISSPVALGKDSKIHSRSLKRKRSSLCDKSISSSEDPIVEKQALSQKEDVFSESSFKDDLKLDSGSSMSVISGDSKNIPRSLPSPSLSEDRFPPPSLSILPQENKPQLPPAPPALQYVPLPPSAPPMLPYPTYAPPDWSMQYRQNHMYASPAYSADPRYYYIAQAMQNLSFFINPVHMGNPQTPWVYPLSPPELPGPSPSPSVQRTSWLPHPHYPAPPSQETVSGTTTSINDIPTSETLTRKSSLKKVSFSPAAVPAPYEDDLFKQSCSESSTGFCKRTATSDKRTKDKR</sequence>
<dbReference type="InterPro" id="IPR018465">
    <property type="entry name" value="Scm3/HJURP"/>
</dbReference>
<comment type="caution">
    <text evidence="2">The sequence shown here is derived from an EMBL/GenBank/DDBJ whole genome shotgun (WGS) entry which is preliminary data.</text>
</comment>
<feature type="compositionally biased region" description="Low complexity" evidence="1">
    <location>
        <begin position="42"/>
        <end position="55"/>
    </location>
</feature>
<feature type="region of interest" description="Disordered" evidence="1">
    <location>
        <begin position="591"/>
        <end position="646"/>
    </location>
</feature>
<feature type="compositionally biased region" description="Low complexity" evidence="1">
    <location>
        <begin position="1"/>
        <end position="24"/>
    </location>
</feature>
<dbReference type="Pfam" id="PF10384">
    <property type="entry name" value="Scm3"/>
    <property type="match status" value="1"/>
</dbReference>
<gene>
    <name evidence="2" type="ORF">Clacol_009862</name>
</gene>
<feature type="region of interest" description="Disordered" evidence="1">
    <location>
        <begin position="207"/>
        <end position="228"/>
    </location>
</feature>
<accession>A0AAV5ALU5</accession>
<organism evidence="2 3">
    <name type="scientific">Clathrus columnatus</name>
    <dbReference type="NCBI Taxonomy" id="1419009"/>
    <lineage>
        <taxon>Eukaryota</taxon>
        <taxon>Fungi</taxon>
        <taxon>Dikarya</taxon>
        <taxon>Basidiomycota</taxon>
        <taxon>Agaricomycotina</taxon>
        <taxon>Agaricomycetes</taxon>
        <taxon>Phallomycetidae</taxon>
        <taxon>Phallales</taxon>
        <taxon>Clathraceae</taxon>
        <taxon>Clathrus</taxon>
    </lineage>
</organism>
<feature type="region of interest" description="Disordered" evidence="1">
    <location>
        <begin position="452"/>
        <end position="507"/>
    </location>
</feature>
<feature type="region of interest" description="Disordered" evidence="1">
    <location>
        <begin position="270"/>
        <end position="293"/>
    </location>
</feature>
<proteinExistence type="predicted"/>
<feature type="region of interest" description="Disordered" evidence="1">
    <location>
        <begin position="313"/>
        <end position="338"/>
    </location>
</feature>
<dbReference type="AlphaFoldDB" id="A0AAV5ALU5"/>
<evidence type="ECO:0000313" key="3">
    <source>
        <dbReference type="Proteomes" id="UP001050691"/>
    </source>
</evidence>
<dbReference type="GO" id="GO:0005634">
    <property type="term" value="C:nucleus"/>
    <property type="evidence" value="ECO:0007669"/>
    <property type="project" value="InterPro"/>
</dbReference>
<feature type="compositionally biased region" description="Basic residues" evidence="1">
    <location>
        <begin position="413"/>
        <end position="422"/>
    </location>
</feature>
<feature type="region of interest" description="Disordered" evidence="1">
    <location>
        <begin position="1"/>
        <end position="61"/>
    </location>
</feature>
<reference evidence="2" key="1">
    <citation type="submission" date="2021-10" db="EMBL/GenBank/DDBJ databases">
        <title>De novo Genome Assembly of Clathrus columnatus (Basidiomycota, Fungi) Using Illumina and Nanopore Sequence Data.</title>
        <authorList>
            <person name="Ogiso-Tanaka E."/>
            <person name="Itagaki H."/>
            <person name="Hosoya T."/>
            <person name="Hosaka K."/>
        </authorList>
    </citation>
    <scope>NUCLEOTIDE SEQUENCE</scope>
    <source>
        <strain evidence="2">MO-923</strain>
    </source>
</reference>
<evidence type="ECO:0000256" key="1">
    <source>
        <dbReference type="SAM" id="MobiDB-lite"/>
    </source>
</evidence>
<feature type="region of interest" description="Disordered" evidence="1">
    <location>
        <begin position="668"/>
        <end position="688"/>
    </location>
</feature>